<comment type="caution">
    <text evidence="2">The sequence shown here is derived from an EMBL/GenBank/DDBJ whole genome shotgun (WGS) entry which is preliminary data.</text>
</comment>
<protein>
    <submittedName>
        <fullName evidence="2">Uncharacterized protein</fullName>
    </submittedName>
</protein>
<evidence type="ECO:0000313" key="2">
    <source>
        <dbReference type="EMBL" id="HAF06844.1"/>
    </source>
</evidence>
<reference evidence="2 3" key="1">
    <citation type="journal article" date="2018" name="Nat. Biotechnol.">
        <title>A standardized bacterial taxonomy based on genome phylogeny substantially revises the tree of life.</title>
        <authorList>
            <person name="Parks D.H."/>
            <person name="Chuvochina M."/>
            <person name="Waite D.W."/>
            <person name="Rinke C."/>
            <person name="Skarshewski A."/>
            <person name="Chaumeil P.A."/>
            <person name="Hugenholtz P."/>
        </authorList>
    </citation>
    <scope>NUCLEOTIDE SEQUENCE [LARGE SCALE GENOMIC DNA]</scope>
    <source>
        <strain evidence="2">UBA7921</strain>
    </source>
</reference>
<proteinExistence type="predicted"/>
<gene>
    <name evidence="2" type="ORF">DCG82_00330</name>
</gene>
<keyword evidence="1" id="KW-0732">Signal</keyword>
<sequence>MFKKSILFFLAIFSLTLFAFKTNRSDYFFDLRLDDQKKEIGGYAIINYKNFSQDTLDKIVFHLYANYFRNGSPFFEKKVDPQKEGFTQVDSIFE</sequence>
<accession>A0A348MIG8</accession>
<evidence type="ECO:0000313" key="3">
    <source>
        <dbReference type="Proteomes" id="UP000262454"/>
    </source>
</evidence>
<dbReference type="EMBL" id="DMCX01000007">
    <property type="protein sequence ID" value="HAF06844.1"/>
    <property type="molecule type" value="Genomic_DNA"/>
</dbReference>
<evidence type="ECO:0000256" key="1">
    <source>
        <dbReference type="SAM" id="SignalP"/>
    </source>
</evidence>
<dbReference type="Proteomes" id="UP000262454">
    <property type="component" value="Unassembled WGS sequence"/>
</dbReference>
<organism evidence="2 3">
    <name type="scientific">candidate division WOR-3 bacterium</name>
    <dbReference type="NCBI Taxonomy" id="2052148"/>
    <lineage>
        <taxon>Bacteria</taxon>
        <taxon>Bacteria division WOR-3</taxon>
    </lineage>
</organism>
<dbReference type="AlphaFoldDB" id="A0A348MIG8"/>
<name>A0A348MIG8_UNCW3</name>
<feature type="chain" id="PRO_5016898870" evidence="1">
    <location>
        <begin position="20"/>
        <end position="94"/>
    </location>
</feature>
<feature type="signal peptide" evidence="1">
    <location>
        <begin position="1"/>
        <end position="19"/>
    </location>
</feature>
<feature type="non-terminal residue" evidence="2">
    <location>
        <position position="94"/>
    </location>
</feature>